<feature type="compositionally biased region" description="Polar residues" evidence="1">
    <location>
        <begin position="116"/>
        <end position="126"/>
    </location>
</feature>
<evidence type="ECO:0000313" key="3">
    <source>
        <dbReference type="Proteomes" id="UP000286045"/>
    </source>
</evidence>
<dbReference type="Proteomes" id="UP000286045">
    <property type="component" value="Unassembled WGS sequence"/>
</dbReference>
<organism evidence="2 3">
    <name type="scientific">Xylaria grammica</name>
    <dbReference type="NCBI Taxonomy" id="363999"/>
    <lineage>
        <taxon>Eukaryota</taxon>
        <taxon>Fungi</taxon>
        <taxon>Dikarya</taxon>
        <taxon>Ascomycota</taxon>
        <taxon>Pezizomycotina</taxon>
        <taxon>Sordariomycetes</taxon>
        <taxon>Xylariomycetidae</taxon>
        <taxon>Xylariales</taxon>
        <taxon>Xylariaceae</taxon>
        <taxon>Xylaria</taxon>
    </lineage>
</organism>
<sequence length="134" mass="13495">MADQDAVAVWAAEVLMDIKHETHTAGEPPHQPEELAPPEDSAAPSTISAGPAAPQLVLSDHASAPVLAPVSALPGPPDPPASSTTSVAAAHHAATEFEDGDGDVEMHDVDDPPTPSSLTASDNNETVADGEVSA</sequence>
<dbReference type="EMBL" id="RYZI01000103">
    <property type="protein sequence ID" value="RWA10751.1"/>
    <property type="molecule type" value="Genomic_DNA"/>
</dbReference>
<feature type="region of interest" description="Disordered" evidence="1">
    <location>
        <begin position="19"/>
        <end position="134"/>
    </location>
</feature>
<reference evidence="2 3" key="1">
    <citation type="submission" date="2018-12" db="EMBL/GenBank/DDBJ databases">
        <title>Draft genome sequence of Xylaria grammica IHI A82.</title>
        <authorList>
            <person name="Buettner E."/>
            <person name="Kellner H."/>
        </authorList>
    </citation>
    <scope>NUCLEOTIDE SEQUENCE [LARGE SCALE GENOMIC DNA]</scope>
    <source>
        <strain evidence="2 3">IHI A82</strain>
    </source>
</reference>
<comment type="caution">
    <text evidence="2">The sequence shown here is derived from an EMBL/GenBank/DDBJ whole genome shotgun (WGS) entry which is preliminary data.</text>
</comment>
<name>A0A439D8M0_9PEZI</name>
<dbReference type="AlphaFoldDB" id="A0A439D8M0"/>
<evidence type="ECO:0000313" key="2">
    <source>
        <dbReference type="EMBL" id="RWA10751.1"/>
    </source>
</evidence>
<accession>A0A439D8M0</accession>
<proteinExistence type="predicted"/>
<protein>
    <submittedName>
        <fullName evidence="2">Uncharacterized protein</fullName>
    </submittedName>
</protein>
<feature type="compositionally biased region" description="Low complexity" evidence="1">
    <location>
        <begin position="81"/>
        <end position="92"/>
    </location>
</feature>
<evidence type="ECO:0000256" key="1">
    <source>
        <dbReference type="SAM" id="MobiDB-lite"/>
    </source>
</evidence>
<gene>
    <name evidence="2" type="ORF">EKO27_g4376</name>
</gene>
<keyword evidence="3" id="KW-1185">Reference proteome</keyword>